<dbReference type="InterPro" id="IPR019791">
    <property type="entry name" value="Haem_peroxidase_animal"/>
</dbReference>
<reference evidence="8 9" key="1">
    <citation type="journal article" date="2019" name="Sci. Rep.">
        <title>A multi-omics analysis of the grapevine pathogen Lasiodiplodia theobromae reveals that temperature affects the expression of virulence- and pathogenicity-related genes.</title>
        <authorList>
            <person name="Felix C."/>
            <person name="Meneses R."/>
            <person name="Goncalves M.F.M."/>
            <person name="Tilleman L."/>
            <person name="Duarte A.S."/>
            <person name="Jorrin-Novo J.V."/>
            <person name="Van de Peer Y."/>
            <person name="Deforce D."/>
            <person name="Van Nieuwerburgh F."/>
            <person name="Esteves A.C."/>
            <person name="Alves A."/>
        </authorList>
    </citation>
    <scope>NUCLEOTIDE SEQUENCE [LARGE SCALE GENOMIC DNA]</scope>
    <source>
        <strain evidence="8 9">LA-SOL3</strain>
    </source>
</reference>
<dbReference type="GO" id="GO:0004601">
    <property type="term" value="F:peroxidase activity"/>
    <property type="evidence" value="ECO:0007669"/>
    <property type="project" value="InterPro"/>
</dbReference>
<organism evidence="8 9">
    <name type="scientific">Lasiodiplodia theobromae</name>
    <dbReference type="NCBI Taxonomy" id="45133"/>
    <lineage>
        <taxon>Eukaryota</taxon>
        <taxon>Fungi</taxon>
        <taxon>Dikarya</taxon>
        <taxon>Ascomycota</taxon>
        <taxon>Pezizomycotina</taxon>
        <taxon>Dothideomycetes</taxon>
        <taxon>Dothideomycetes incertae sedis</taxon>
        <taxon>Botryosphaeriales</taxon>
        <taxon>Botryosphaeriaceae</taxon>
        <taxon>Lasiodiplodia</taxon>
    </lineage>
</organism>
<dbReference type="PANTHER" id="PTHR11903:SF37">
    <property type="entry name" value="PSI-PRODUCING OXYGENASE A"/>
    <property type="match status" value="1"/>
</dbReference>
<evidence type="ECO:0000256" key="2">
    <source>
        <dbReference type="ARBA" id="ARBA00022723"/>
    </source>
</evidence>
<dbReference type="GO" id="GO:0046872">
    <property type="term" value="F:metal ion binding"/>
    <property type="evidence" value="ECO:0007669"/>
    <property type="project" value="UniProtKB-KW"/>
</dbReference>
<dbReference type="Proteomes" id="UP000325902">
    <property type="component" value="Unassembled WGS sequence"/>
</dbReference>
<dbReference type="InterPro" id="IPR050783">
    <property type="entry name" value="Oxylipin_biosynth_metab"/>
</dbReference>
<dbReference type="OrthoDB" id="823504at2759"/>
<keyword evidence="4" id="KW-0560">Oxidoreductase</keyword>
<dbReference type="Gene3D" id="1.10.640.10">
    <property type="entry name" value="Haem peroxidase domain superfamily, animal type"/>
    <property type="match status" value="1"/>
</dbReference>
<comment type="caution">
    <text evidence="8">The sequence shown here is derived from an EMBL/GenBank/DDBJ whole genome shotgun (WGS) entry which is preliminary data.</text>
</comment>
<dbReference type="PRINTS" id="PR00457">
    <property type="entry name" value="ANPEROXIDASE"/>
</dbReference>
<keyword evidence="5 6" id="KW-0408">Iron</keyword>
<dbReference type="PANTHER" id="PTHR11903">
    <property type="entry name" value="PROSTAGLANDIN G/H SYNTHASE"/>
    <property type="match status" value="1"/>
</dbReference>
<dbReference type="CDD" id="cd09817">
    <property type="entry name" value="linoleate_diol_synthase_like"/>
    <property type="match status" value="1"/>
</dbReference>
<evidence type="ECO:0000313" key="8">
    <source>
        <dbReference type="EMBL" id="KAB2571923.1"/>
    </source>
</evidence>
<dbReference type="InterPro" id="IPR034812">
    <property type="entry name" value="Ppo-like_N"/>
</dbReference>
<dbReference type="GO" id="GO:0006631">
    <property type="term" value="P:fatty acid metabolic process"/>
    <property type="evidence" value="ECO:0007669"/>
    <property type="project" value="UniProtKB-ARBA"/>
</dbReference>
<keyword evidence="2 6" id="KW-0479">Metal-binding</keyword>
<dbReference type="AlphaFoldDB" id="A0A5N5D2K5"/>
<evidence type="ECO:0000256" key="6">
    <source>
        <dbReference type="PIRSR" id="PIRSR619791-2"/>
    </source>
</evidence>
<feature type="binding site" description="axial binding residue" evidence="6">
    <location>
        <position position="379"/>
    </location>
    <ligand>
        <name>heme b</name>
        <dbReference type="ChEBI" id="CHEBI:60344"/>
    </ligand>
    <ligandPart>
        <name>Fe</name>
        <dbReference type="ChEBI" id="CHEBI:18248"/>
    </ligandPart>
</feature>
<dbReference type="EMBL" id="VCHE01000089">
    <property type="protein sequence ID" value="KAB2571923.1"/>
    <property type="molecule type" value="Genomic_DNA"/>
</dbReference>
<feature type="region of interest" description="Disordered" evidence="7">
    <location>
        <begin position="913"/>
        <end position="938"/>
    </location>
</feature>
<name>A0A5N5D2K5_9PEZI</name>
<dbReference type="GO" id="GO:0051213">
    <property type="term" value="F:dioxygenase activity"/>
    <property type="evidence" value="ECO:0007669"/>
    <property type="project" value="UniProtKB-KW"/>
</dbReference>
<evidence type="ECO:0000256" key="1">
    <source>
        <dbReference type="ARBA" id="ARBA00022617"/>
    </source>
</evidence>
<evidence type="ECO:0000256" key="5">
    <source>
        <dbReference type="ARBA" id="ARBA00023004"/>
    </source>
</evidence>
<keyword evidence="3" id="KW-0223">Dioxygenase</keyword>
<feature type="compositionally biased region" description="Polar residues" evidence="7">
    <location>
        <begin position="926"/>
        <end position="937"/>
    </location>
</feature>
<evidence type="ECO:0000256" key="3">
    <source>
        <dbReference type="ARBA" id="ARBA00022964"/>
    </source>
</evidence>
<dbReference type="InterPro" id="IPR037120">
    <property type="entry name" value="Haem_peroxidase_sf_animal"/>
</dbReference>
<dbReference type="GO" id="GO:0006979">
    <property type="term" value="P:response to oxidative stress"/>
    <property type="evidence" value="ECO:0007669"/>
    <property type="project" value="InterPro"/>
</dbReference>
<proteinExistence type="predicted"/>
<dbReference type="GO" id="GO:0020037">
    <property type="term" value="F:heme binding"/>
    <property type="evidence" value="ECO:0007669"/>
    <property type="project" value="InterPro"/>
</dbReference>
<dbReference type="Pfam" id="PF03098">
    <property type="entry name" value="An_peroxidase"/>
    <property type="match status" value="1"/>
</dbReference>
<feature type="compositionally biased region" description="Basic and acidic residues" evidence="7">
    <location>
        <begin position="913"/>
        <end position="924"/>
    </location>
</feature>
<evidence type="ECO:0000256" key="4">
    <source>
        <dbReference type="ARBA" id="ARBA00023002"/>
    </source>
</evidence>
<evidence type="ECO:0000256" key="7">
    <source>
        <dbReference type="SAM" id="MobiDB-lite"/>
    </source>
</evidence>
<dbReference type="SUPFAM" id="SSF48113">
    <property type="entry name" value="Heme-dependent peroxidases"/>
    <property type="match status" value="1"/>
</dbReference>
<sequence length="1052" mass="119253">MAQRARKRATDTQKYAFDVGKSAVGAVWDLRNVLWESARLDAWPTVFHSLYDKLSTGAIDDREYLNEQVIRLAASLPNDSHARNLMSSTFVKTLWQELPHPPTSYLGDKYKYRDPDGRNNNFMYPDLGAAGSYYARSVVPKHVRTVGLPDPGDVYETLLRRNGPAREHPAQISSFLFYFGTIVIHDLFVTDHEGPEGTLKNSSYVDLGPLYGHNKEQQKRVRTGCDGKLKDDTFSEWRLLTQPPGVCALLIAFNRFHNYVVEELARINEGGRFTLQTHYVPDKSKSAEDQAKDEKHFLKEAHKKRDNDLFQTGRLITCGLYASIVLGDYVRTILNLNDNKLKPDSDWTLDPRMHGPNDGTPRGVGNQVSAEFNFVYRWHATISNKDEQWMNTFMKEVFPEGQVDDDPHKFYQHVEAWRCKNAKEEEPEKWTFNGMTREHGQTGKFRDDELVALLTNATRTCAGAFGARNTPAALKVIEVLGIEQGRRWGLASLNEFRNFFGLKQFSSFEEINPDPGVAQALKALYGHPDNVELYPGLMCEEAKKVCSPGSGLCPGFTISEAILADAVALVRGDRFLTIDFGPEGLTSFGFQQLAADKEVAGGGQLYKLLMRAFPGWYRPNSIYALYPFTTPQKTLKVFGEIGMPNGIELLDRDPELLPDPLPGAVQQFNDPWDRLFAGLPSSKISSGMAWPNDEQISRFYEGITRDLICEKALQLQDNKCQIDIVQDIGNIAHTVFAARCFAIPIHYPEDTRTVEKLHEELAHAFEYVYLDLEASKSYKKRILAHKAKDDLQGKIQEVIKTAHYFRSNRHKCDPFPEPGFGRELVARLAERKNVNDAIREIIPAAAAAAVAQSQAWAQMMHFHLSANDNHWDKIAMHARPKGDFEELKRCVLEGLFLSTQFYVYLNRKKEKKDLKKKKDVDGNKDMNGSNNTPSSNAGHGIELENMYNWAQEKYLPHCSADVLKLRNLYIWAEERYLPQGLNPYVLATAGAAMLGTVARECRNIRRAKGPQGEIMLKPAGGDRVVYLSEDLGRWNNLQDHQRVFFDRNSFNC</sequence>
<dbReference type="InterPro" id="IPR010255">
    <property type="entry name" value="Haem_peroxidase_sf"/>
</dbReference>
<evidence type="ECO:0000313" key="9">
    <source>
        <dbReference type="Proteomes" id="UP000325902"/>
    </source>
</evidence>
<keyword evidence="1 6" id="KW-0349">Heme</keyword>
<keyword evidence="9" id="KW-1185">Reference proteome</keyword>
<protein>
    <submittedName>
        <fullName evidence="8">Linoleate 10R-lipoxygenase</fullName>
    </submittedName>
</protein>
<gene>
    <name evidence="8" type="primary">ppoC_0</name>
    <name evidence="8" type="ORF">DBV05_g9410</name>
</gene>
<accession>A0A5N5D2K5</accession>
<dbReference type="PROSITE" id="PS50292">
    <property type="entry name" value="PEROXIDASE_3"/>
    <property type="match status" value="1"/>
</dbReference>